<dbReference type="EMBL" id="RBAL01000034">
    <property type="protein sequence ID" value="RKN35965.1"/>
    <property type="molecule type" value="Genomic_DNA"/>
</dbReference>
<keyword evidence="3" id="KW-1185">Reference proteome</keyword>
<organism evidence="2 3">
    <name type="scientific">Streptomyces hoynatensis</name>
    <dbReference type="NCBI Taxonomy" id="1141874"/>
    <lineage>
        <taxon>Bacteria</taxon>
        <taxon>Bacillati</taxon>
        <taxon>Actinomycetota</taxon>
        <taxon>Actinomycetes</taxon>
        <taxon>Kitasatosporales</taxon>
        <taxon>Streptomycetaceae</taxon>
        <taxon>Streptomyces</taxon>
    </lineage>
</organism>
<name>A0A3A9YFM7_9ACTN</name>
<proteinExistence type="predicted"/>
<comment type="caution">
    <text evidence="2">The sequence shown here is derived from an EMBL/GenBank/DDBJ whole genome shotgun (WGS) entry which is preliminary data.</text>
</comment>
<keyword evidence="1" id="KW-0175">Coiled coil</keyword>
<feature type="coiled-coil region" evidence="1">
    <location>
        <begin position="6"/>
        <end position="63"/>
    </location>
</feature>
<evidence type="ECO:0000313" key="2">
    <source>
        <dbReference type="EMBL" id="RKN35965.1"/>
    </source>
</evidence>
<dbReference type="AlphaFoldDB" id="A0A3A9YFM7"/>
<gene>
    <name evidence="2" type="ORF">D7294_30510</name>
</gene>
<evidence type="ECO:0000313" key="3">
    <source>
        <dbReference type="Proteomes" id="UP000272474"/>
    </source>
</evidence>
<reference evidence="2 3" key="1">
    <citation type="journal article" date="2014" name="Int. J. Syst. Evol. Microbiol.">
        <title>Streptomyces hoynatensis sp. nov., isolated from deep marine sediment.</title>
        <authorList>
            <person name="Veyisoglu A."/>
            <person name="Sahin N."/>
        </authorList>
    </citation>
    <scope>NUCLEOTIDE SEQUENCE [LARGE SCALE GENOMIC DNA]</scope>
    <source>
        <strain evidence="2 3">KCTC 29097</strain>
    </source>
</reference>
<evidence type="ECO:0000256" key="1">
    <source>
        <dbReference type="SAM" id="Coils"/>
    </source>
</evidence>
<accession>A0A3A9YFM7</accession>
<dbReference type="Proteomes" id="UP000272474">
    <property type="component" value="Unassembled WGS sequence"/>
</dbReference>
<sequence length="63" mass="7376">MNPLTLAELSLRHSKLVEEAERLRLSWRRQPTGSRALAMGKRLRDLEQRAADYRRLLEMAEQG</sequence>
<protein>
    <submittedName>
        <fullName evidence="2">Uncharacterized protein</fullName>
    </submittedName>
</protein>